<dbReference type="RefSeq" id="WP_118280176.1">
    <property type="nucleotide sequence ID" value="NZ_JACOPG010000002.1"/>
</dbReference>
<dbReference type="InterPro" id="IPR002781">
    <property type="entry name" value="TM_pro_TauE-like"/>
</dbReference>
<reference evidence="9 10" key="1">
    <citation type="submission" date="2020-08" db="EMBL/GenBank/DDBJ databases">
        <title>Genome public.</title>
        <authorList>
            <person name="Liu C."/>
            <person name="Sun Q."/>
        </authorList>
    </citation>
    <scope>NUCLEOTIDE SEQUENCE [LARGE SCALE GENOMIC DNA]</scope>
    <source>
        <strain evidence="9 10">NSJ-9</strain>
    </source>
</reference>
<evidence type="ECO:0000256" key="8">
    <source>
        <dbReference type="RuleBase" id="RU363041"/>
    </source>
</evidence>
<feature type="transmembrane region" description="Helical" evidence="8">
    <location>
        <begin position="221"/>
        <end position="240"/>
    </location>
</feature>
<evidence type="ECO:0000256" key="5">
    <source>
        <dbReference type="ARBA" id="ARBA00022692"/>
    </source>
</evidence>
<name>A0ABR7GEM6_9FIRM</name>
<dbReference type="InterPro" id="IPR052017">
    <property type="entry name" value="TSUP"/>
</dbReference>
<evidence type="ECO:0000256" key="7">
    <source>
        <dbReference type="ARBA" id="ARBA00023136"/>
    </source>
</evidence>
<evidence type="ECO:0000313" key="10">
    <source>
        <dbReference type="Proteomes" id="UP000643810"/>
    </source>
</evidence>
<dbReference type="EMBL" id="JACOPG010000002">
    <property type="protein sequence ID" value="MBC5685897.1"/>
    <property type="molecule type" value="Genomic_DNA"/>
</dbReference>
<dbReference type="Proteomes" id="UP000643810">
    <property type="component" value="Unassembled WGS sequence"/>
</dbReference>
<keyword evidence="5 8" id="KW-0812">Transmembrane</keyword>
<feature type="transmembrane region" description="Helical" evidence="8">
    <location>
        <begin position="72"/>
        <end position="90"/>
    </location>
</feature>
<feature type="transmembrane region" description="Helical" evidence="8">
    <location>
        <begin position="196"/>
        <end position="214"/>
    </location>
</feature>
<keyword evidence="4 8" id="KW-1003">Cell membrane</keyword>
<feature type="transmembrane region" description="Helical" evidence="8">
    <location>
        <begin position="35"/>
        <end position="60"/>
    </location>
</feature>
<dbReference type="PANTHER" id="PTHR30269">
    <property type="entry name" value="TRANSMEMBRANE PROTEIN YFCA"/>
    <property type="match status" value="1"/>
</dbReference>
<keyword evidence="3" id="KW-0813">Transport</keyword>
<dbReference type="Pfam" id="PF01925">
    <property type="entry name" value="TauE"/>
    <property type="match status" value="1"/>
</dbReference>
<evidence type="ECO:0000256" key="2">
    <source>
        <dbReference type="ARBA" id="ARBA00009142"/>
    </source>
</evidence>
<evidence type="ECO:0000256" key="6">
    <source>
        <dbReference type="ARBA" id="ARBA00022989"/>
    </source>
</evidence>
<proteinExistence type="inferred from homology"/>
<comment type="similarity">
    <text evidence="2 8">Belongs to the 4-toluene sulfonate uptake permease (TSUP) (TC 2.A.102) family.</text>
</comment>
<accession>A0ABR7GEM6</accession>
<evidence type="ECO:0000313" key="9">
    <source>
        <dbReference type="EMBL" id="MBC5685897.1"/>
    </source>
</evidence>
<comment type="subcellular location">
    <subcellularLocation>
        <location evidence="1 8">Cell membrane</location>
        <topology evidence="1 8">Multi-pass membrane protein</topology>
    </subcellularLocation>
</comment>
<feature type="transmembrane region" description="Helical" evidence="8">
    <location>
        <begin position="156"/>
        <end position="176"/>
    </location>
</feature>
<organism evidence="9 10">
    <name type="scientific">Roseburia lenta</name>
    <dbReference type="NCBI Taxonomy" id="2763061"/>
    <lineage>
        <taxon>Bacteria</taxon>
        <taxon>Bacillati</taxon>
        <taxon>Bacillota</taxon>
        <taxon>Clostridia</taxon>
        <taxon>Lachnospirales</taxon>
        <taxon>Lachnospiraceae</taxon>
        <taxon>Roseburia</taxon>
    </lineage>
</organism>
<dbReference type="PANTHER" id="PTHR30269:SF37">
    <property type="entry name" value="MEMBRANE TRANSPORTER PROTEIN"/>
    <property type="match status" value="1"/>
</dbReference>
<feature type="transmembrane region" description="Helical" evidence="8">
    <location>
        <begin position="246"/>
        <end position="265"/>
    </location>
</feature>
<keyword evidence="10" id="KW-1185">Reference proteome</keyword>
<keyword evidence="7 8" id="KW-0472">Membrane</keyword>
<feature type="transmembrane region" description="Helical" evidence="8">
    <location>
        <begin position="5"/>
        <end position="29"/>
    </location>
</feature>
<evidence type="ECO:0000256" key="3">
    <source>
        <dbReference type="ARBA" id="ARBA00022448"/>
    </source>
</evidence>
<sequence length="266" mass="29206">MSEILFYIVIFLANIIQGITGFAGTILAMPFSIHLVGYLVAKPVLNVLGIIAGIYVVVGGYKNVNIRELKRVTCYMGIGIIVGILVKHFFTGHERLLYAALGIFVIGIGARGLIAFGKYAWENGFGIMDKSPRKSKGSTEEREHYIEKGMTASARALLLFSGVVHGIFVSGGPLIITYLSNHTKSKEEFRRTVSAIWIILNSMILVSDIMAGYYTMNTIRIQAISVPFLFGGMFLGGILFKRMSQTVFTVLTYILLCIAGISLLCK</sequence>
<evidence type="ECO:0000256" key="1">
    <source>
        <dbReference type="ARBA" id="ARBA00004651"/>
    </source>
</evidence>
<gene>
    <name evidence="9" type="ORF">H8R94_04650</name>
</gene>
<evidence type="ECO:0000256" key="4">
    <source>
        <dbReference type="ARBA" id="ARBA00022475"/>
    </source>
</evidence>
<feature type="transmembrane region" description="Helical" evidence="8">
    <location>
        <begin position="96"/>
        <end position="121"/>
    </location>
</feature>
<comment type="caution">
    <text evidence="9">The sequence shown here is derived from an EMBL/GenBank/DDBJ whole genome shotgun (WGS) entry which is preliminary data.</text>
</comment>
<keyword evidence="6 8" id="KW-1133">Transmembrane helix</keyword>
<protein>
    <recommendedName>
        <fullName evidence="8">Probable membrane transporter protein</fullName>
    </recommendedName>
</protein>